<feature type="region of interest" description="Disordered" evidence="1">
    <location>
        <begin position="182"/>
        <end position="219"/>
    </location>
</feature>
<evidence type="ECO:0000313" key="2">
    <source>
        <dbReference type="EMBL" id="KAK7608713.1"/>
    </source>
</evidence>
<organism evidence="2 3">
    <name type="scientific">Phyllosticta paracitricarpa</name>
    <dbReference type="NCBI Taxonomy" id="2016321"/>
    <lineage>
        <taxon>Eukaryota</taxon>
        <taxon>Fungi</taxon>
        <taxon>Dikarya</taxon>
        <taxon>Ascomycota</taxon>
        <taxon>Pezizomycotina</taxon>
        <taxon>Dothideomycetes</taxon>
        <taxon>Dothideomycetes incertae sedis</taxon>
        <taxon>Botryosphaeriales</taxon>
        <taxon>Phyllostictaceae</taxon>
        <taxon>Phyllosticta</taxon>
    </lineage>
</organism>
<evidence type="ECO:0000313" key="3">
    <source>
        <dbReference type="Proteomes" id="UP001367316"/>
    </source>
</evidence>
<reference evidence="2 3" key="1">
    <citation type="submission" date="2024-04" db="EMBL/GenBank/DDBJ databases">
        <title>Phyllosticta paracitricarpa is synonymous to the EU quarantine fungus P. citricarpa based on phylogenomic analyses.</title>
        <authorList>
            <consortium name="Lawrence Berkeley National Laboratory"/>
            <person name="Van ingen-buijs V.A."/>
            <person name="Van westerhoven A.C."/>
            <person name="Haridas S."/>
            <person name="Skiadas P."/>
            <person name="Martin F."/>
            <person name="Groenewald J.Z."/>
            <person name="Crous P.W."/>
            <person name="Seidl M.F."/>
        </authorList>
    </citation>
    <scope>NUCLEOTIDE SEQUENCE [LARGE SCALE GENOMIC DNA]</scope>
    <source>
        <strain evidence="2 3">CBS 141358</strain>
    </source>
</reference>
<sequence length="219" mass="24366">MRSPRGLKDEHPIGRHPSPLCLVKLAVEGVRFVAHRTRPRTSPRKHKRASDECASASGRCCGEERVRARARGRASAAGSAAGFRLFLHTYVCACLCINICWLAGVVMGGCTRVAGVRDCRLALDLGAEREACWLTERPTGGTVPAKGVRLSIQRRWWLRYVRACVQGAAENPFFEEAPHRWRAERSQGRRQSGLRQKEDGRSIHPSRMPSSTSCPVWPL</sequence>
<evidence type="ECO:0000256" key="1">
    <source>
        <dbReference type="SAM" id="MobiDB-lite"/>
    </source>
</evidence>
<dbReference type="Proteomes" id="UP001367316">
    <property type="component" value="Unassembled WGS sequence"/>
</dbReference>
<accession>A0ABR1N200</accession>
<comment type="caution">
    <text evidence="2">The sequence shown here is derived from an EMBL/GenBank/DDBJ whole genome shotgun (WGS) entry which is preliminary data.</text>
</comment>
<gene>
    <name evidence="2" type="ORF">JOL62DRAFT_204497</name>
</gene>
<protein>
    <submittedName>
        <fullName evidence="2">Uncharacterized protein</fullName>
    </submittedName>
</protein>
<name>A0ABR1N200_9PEZI</name>
<proteinExistence type="predicted"/>
<feature type="compositionally biased region" description="Polar residues" evidence="1">
    <location>
        <begin position="208"/>
        <end position="219"/>
    </location>
</feature>
<keyword evidence="3" id="KW-1185">Reference proteome</keyword>
<dbReference type="EMBL" id="JBBPBF010000027">
    <property type="protein sequence ID" value="KAK7608713.1"/>
    <property type="molecule type" value="Genomic_DNA"/>
</dbReference>